<keyword evidence="3" id="KW-1185">Reference proteome</keyword>
<name>A0AA37SUY6_9ALTE</name>
<organism evidence="2 3">
    <name type="scientific">Agaribacter marinus</name>
    <dbReference type="NCBI Taxonomy" id="1431249"/>
    <lineage>
        <taxon>Bacteria</taxon>
        <taxon>Pseudomonadati</taxon>
        <taxon>Pseudomonadota</taxon>
        <taxon>Gammaproteobacteria</taxon>
        <taxon>Alteromonadales</taxon>
        <taxon>Alteromonadaceae</taxon>
        <taxon>Agaribacter</taxon>
    </lineage>
</organism>
<accession>A0AA37SUY6</accession>
<evidence type="ECO:0008006" key="4">
    <source>
        <dbReference type="Google" id="ProtNLM"/>
    </source>
</evidence>
<keyword evidence="1" id="KW-0812">Transmembrane</keyword>
<keyword evidence="1" id="KW-0472">Membrane</keyword>
<dbReference type="RefSeq" id="WP_284216029.1">
    <property type="nucleotide sequence ID" value="NZ_BSOT01000005.1"/>
</dbReference>
<evidence type="ECO:0000256" key="1">
    <source>
        <dbReference type="SAM" id="Phobius"/>
    </source>
</evidence>
<evidence type="ECO:0000313" key="3">
    <source>
        <dbReference type="Proteomes" id="UP001156601"/>
    </source>
</evidence>
<sequence>MAITSCPSCSKPISDKAKQCQHCNLNFGDASAEDIQRKANFEKYKNLQKLQNQSMMAIVLFLIGAYFTFLGDFENSDSGMMMFNASVAVTTIGFIWYGVNRARIALAKRK</sequence>
<proteinExistence type="predicted"/>
<dbReference type="EMBL" id="BSOT01000005">
    <property type="protein sequence ID" value="GLR69717.1"/>
    <property type="molecule type" value="Genomic_DNA"/>
</dbReference>
<comment type="caution">
    <text evidence="2">The sequence shown here is derived from an EMBL/GenBank/DDBJ whole genome shotgun (WGS) entry which is preliminary data.</text>
</comment>
<dbReference type="Proteomes" id="UP001156601">
    <property type="component" value="Unassembled WGS sequence"/>
</dbReference>
<protein>
    <recommendedName>
        <fullName evidence="4">Zinc ribbon domain-containing protein</fullName>
    </recommendedName>
</protein>
<dbReference type="AlphaFoldDB" id="A0AA37SUY6"/>
<evidence type="ECO:0000313" key="2">
    <source>
        <dbReference type="EMBL" id="GLR69717.1"/>
    </source>
</evidence>
<reference evidence="2" key="1">
    <citation type="journal article" date="2014" name="Int. J. Syst. Evol. Microbiol.">
        <title>Complete genome sequence of Corynebacterium casei LMG S-19264T (=DSM 44701T), isolated from a smear-ripened cheese.</title>
        <authorList>
            <consortium name="US DOE Joint Genome Institute (JGI-PGF)"/>
            <person name="Walter F."/>
            <person name="Albersmeier A."/>
            <person name="Kalinowski J."/>
            <person name="Ruckert C."/>
        </authorList>
    </citation>
    <scope>NUCLEOTIDE SEQUENCE</scope>
    <source>
        <strain evidence="2">NBRC 110023</strain>
    </source>
</reference>
<gene>
    <name evidence="2" type="ORF">GCM10007852_06250</name>
</gene>
<feature type="transmembrane region" description="Helical" evidence="1">
    <location>
        <begin position="55"/>
        <end position="73"/>
    </location>
</feature>
<reference evidence="2" key="2">
    <citation type="submission" date="2023-01" db="EMBL/GenBank/DDBJ databases">
        <title>Draft genome sequence of Agaribacter marinus strain NBRC 110023.</title>
        <authorList>
            <person name="Sun Q."/>
            <person name="Mori K."/>
        </authorList>
    </citation>
    <scope>NUCLEOTIDE SEQUENCE</scope>
    <source>
        <strain evidence="2">NBRC 110023</strain>
    </source>
</reference>
<keyword evidence="1" id="KW-1133">Transmembrane helix</keyword>
<feature type="transmembrane region" description="Helical" evidence="1">
    <location>
        <begin position="79"/>
        <end position="99"/>
    </location>
</feature>